<evidence type="ECO:0000256" key="2">
    <source>
        <dbReference type="SAM" id="MobiDB-lite"/>
    </source>
</evidence>
<dbReference type="KEGG" id="ssl:SS1G_12634"/>
<gene>
    <name evidence="3" type="ORF">sscle_06g053360</name>
</gene>
<keyword evidence="1" id="KW-0175">Coiled coil</keyword>
<reference evidence="4" key="1">
    <citation type="journal article" date="2017" name="Genome Biol. Evol.">
        <title>The complete genome sequence of the phytopathogenic fungus Sclerotinia sclerotiorum reveals insights into the genome architecture of broad host range pathogens.</title>
        <authorList>
            <person name="Derbyshire M."/>
            <person name="Denton-Giles M."/>
            <person name="Hegedus D."/>
            <person name="Seifbarghy S."/>
            <person name="Rollins J."/>
            <person name="van Kan J."/>
            <person name="Seidl M.F."/>
            <person name="Faino L."/>
            <person name="Mbengue M."/>
            <person name="Navaud O."/>
            <person name="Raffaele S."/>
            <person name="Hammond-Kosack K."/>
            <person name="Heard S."/>
            <person name="Oliver R."/>
        </authorList>
    </citation>
    <scope>NUCLEOTIDE SEQUENCE [LARGE SCALE GENOMIC DNA]</scope>
    <source>
        <strain evidence="4">ATCC 18683 / 1980 / Ss-1</strain>
    </source>
</reference>
<dbReference type="OrthoDB" id="3537657at2759"/>
<dbReference type="EMBL" id="CP017819">
    <property type="protein sequence ID" value="APA10566.1"/>
    <property type="molecule type" value="Genomic_DNA"/>
</dbReference>
<feature type="region of interest" description="Disordered" evidence="2">
    <location>
        <begin position="351"/>
        <end position="371"/>
    </location>
</feature>
<evidence type="ECO:0000313" key="4">
    <source>
        <dbReference type="Proteomes" id="UP000177798"/>
    </source>
</evidence>
<accession>A0A1D9Q6Q4</accession>
<proteinExistence type="predicted"/>
<evidence type="ECO:0000313" key="3">
    <source>
        <dbReference type="EMBL" id="APA10566.1"/>
    </source>
</evidence>
<dbReference type="Proteomes" id="UP000177798">
    <property type="component" value="Chromosome 6"/>
</dbReference>
<evidence type="ECO:0000256" key="1">
    <source>
        <dbReference type="SAM" id="Coils"/>
    </source>
</evidence>
<name>A0A1D9Q6Q4_SCLS1</name>
<dbReference type="RefSeq" id="XP_001586647.1">
    <property type="nucleotide sequence ID" value="XM_001586597.1"/>
</dbReference>
<sequence length="371" mass="42868">MTSERQWKKEFEKDKAKLAELNEQYEKNETILLGNLYHSKKRFETISNEKHASFGRWKTLINSAAENSTLLEPAKFKALEHGKRRSIKIGPKTSAKEVQKALAMHNGFRYNESKKREIAEWKRNQEEFSARMVDILRKMNHILGFSSSEKQFDSCFDESACNPHTALEHVVYHTFSCHSSPDKRLENENSQLLERLSTVKRQLEDLTENYRTLEYEKFKLVQDNAEIFGSLKSTQNLIKLIAKNRDEHVRTNRRYAGGNKRLETALESAKVQAQTQPWWNPVRKVTFDDTNGDLKEEIKSLSNSLAQMKSNREPHDILRDIGIQSHLGFLRTSKAHEYHVIQHRSHHNIISPSGPGLDINFGSSGNGYSGK</sequence>
<dbReference type="VEuPathDB" id="FungiDB:sscle_06g053360"/>
<feature type="coiled-coil region" evidence="1">
    <location>
        <begin position="182"/>
        <end position="216"/>
    </location>
</feature>
<dbReference type="OMA" id="HTHHRIV"/>
<organism evidence="3 4">
    <name type="scientific">Sclerotinia sclerotiorum (strain ATCC 18683 / 1980 / Ss-1)</name>
    <name type="common">White mold</name>
    <name type="synonym">Whetzelinia sclerotiorum</name>
    <dbReference type="NCBI Taxonomy" id="665079"/>
    <lineage>
        <taxon>Eukaryota</taxon>
        <taxon>Fungi</taxon>
        <taxon>Dikarya</taxon>
        <taxon>Ascomycota</taxon>
        <taxon>Pezizomycotina</taxon>
        <taxon>Leotiomycetes</taxon>
        <taxon>Helotiales</taxon>
        <taxon>Sclerotiniaceae</taxon>
        <taxon>Sclerotinia</taxon>
    </lineage>
</organism>
<dbReference type="AlphaFoldDB" id="A0A1D9Q6Q4"/>
<protein>
    <submittedName>
        <fullName evidence="3">Uncharacterized protein</fullName>
    </submittedName>
</protein>